<proteinExistence type="predicted"/>
<keyword evidence="2" id="KW-0732">Signal</keyword>
<dbReference type="Proteomes" id="UP001516023">
    <property type="component" value="Unassembled WGS sequence"/>
</dbReference>
<feature type="chain" id="PRO_5044805989" evidence="2">
    <location>
        <begin position="24"/>
        <end position="431"/>
    </location>
</feature>
<evidence type="ECO:0000313" key="3">
    <source>
        <dbReference type="EMBL" id="KAL3799950.1"/>
    </source>
</evidence>
<evidence type="ECO:0000256" key="2">
    <source>
        <dbReference type="SAM" id="SignalP"/>
    </source>
</evidence>
<feature type="compositionally biased region" description="Low complexity" evidence="1">
    <location>
        <begin position="80"/>
        <end position="98"/>
    </location>
</feature>
<reference evidence="3 4" key="1">
    <citation type="journal article" date="2020" name="G3 (Bethesda)">
        <title>Improved Reference Genome for Cyclotella cryptica CCMP332, a Model for Cell Wall Morphogenesis, Salinity Adaptation, and Lipid Production in Diatoms (Bacillariophyta).</title>
        <authorList>
            <person name="Roberts W.R."/>
            <person name="Downey K.M."/>
            <person name="Ruck E.C."/>
            <person name="Traller J.C."/>
            <person name="Alverson A.J."/>
        </authorList>
    </citation>
    <scope>NUCLEOTIDE SEQUENCE [LARGE SCALE GENOMIC DNA]</scope>
    <source>
        <strain evidence="3 4">CCMP332</strain>
    </source>
</reference>
<organism evidence="3 4">
    <name type="scientific">Cyclotella cryptica</name>
    <dbReference type="NCBI Taxonomy" id="29204"/>
    <lineage>
        <taxon>Eukaryota</taxon>
        <taxon>Sar</taxon>
        <taxon>Stramenopiles</taxon>
        <taxon>Ochrophyta</taxon>
        <taxon>Bacillariophyta</taxon>
        <taxon>Coscinodiscophyceae</taxon>
        <taxon>Thalassiosirophycidae</taxon>
        <taxon>Stephanodiscales</taxon>
        <taxon>Stephanodiscaceae</taxon>
        <taxon>Cyclotella</taxon>
    </lineage>
</organism>
<comment type="caution">
    <text evidence="3">The sequence shown here is derived from an EMBL/GenBank/DDBJ whole genome shotgun (WGS) entry which is preliminary data.</text>
</comment>
<feature type="compositionally biased region" description="Polar residues" evidence="1">
    <location>
        <begin position="107"/>
        <end position="132"/>
    </location>
</feature>
<protein>
    <submittedName>
        <fullName evidence="3">Uncharacterized protein</fullName>
    </submittedName>
</protein>
<accession>A0ABD3QQ78</accession>
<keyword evidence="4" id="KW-1185">Reference proteome</keyword>
<feature type="signal peptide" evidence="2">
    <location>
        <begin position="1"/>
        <end position="23"/>
    </location>
</feature>
<feature type="region of interest" description="Disordered" evidence="1">
    <location>
        <begin position="62"/>
        <end position="147"/>
    </location>
</feature>
<evidence type="ECO:0000313" key="4">
    <source>
        <dbReference type="Proteomes" id="UP001516023"/>
    </source>
</evidence>
<gene>
    <name evidence="3" type="ORF">HJC23_007423</name>
</gene>
<evidence type="ECO:0000256" key="1">
    <source>
        <dbReference type="SAM" id="MobiDB-lite"/>
    </source>
</evidence>
<dbReference type="AlphaFoldDB" id="A0ABD3QQ78"/>
<sequence length="431" mass="47755">MSPLEKILLPLLLSPCVFRLAVGAESLFSSSASPGGFTASEAFNEILNASVATATNKNIVAIKSGRKDNPKPKSSKKHVPVPSSKASKSQTPSSKSSKNGPPRARSPKSTKPTAKPSASPTSTPTGLDNTYGSCIARRTDPSLTPPYVMDDEELEQDTFYLSLIVDNATNLTANLRQIETFALRWLKDNIGSPDSFTPTCLTTSDYSGVLIYDTRTNGSPLEIAGLALEMVMSYAVKKDWANQTLNFAKKCGVCGKAGETITTNQKKNADVPMKDWKHDRLLASGTEGFKFLRHSRALQSSGQQENEKKNLNSTDFKVKLANYTGLDLVLVGALPGDQGLNPTAIASCGAFYYGSNQTQYSSYWYCSKYQEYECDDNDFIDYSALASEKCTDDNWDDNGWDDYWNWGNSTWDDNYDDYYWDDYYWDDYYYG</sequence>
<name>A0ABD3QQ78_9STRA</name>
<dbReference type="EMBL" id="JABMIG020000035">
    <property type="protein sequence ID" value="KAL3799950.1"/>
    <property type="molecule type" value="Genomic_DNA"/>
</dbReference>